<dbReference type="Proteomes" id="UP000295496">
    <property type="component" value="Unassembled WGS sequence"/>
</dbReference>
<dbReference type="AlphaFoldDB" id="A0A4R1KSQ2"/>
<feature type="transmembrane region" description="Helical" evidence="1">
    <location>
        <begin position="15"/>
        <end position="37"/>
    </location>
</feature>
<keyword evidence="1" id="KW-1133">Transmembrane helix</keyword>
<protein>
    <submittedName>
        <fullName evidence="2">Uncharacterized protein</fullName>
    </submittedName>
</protein>
<keyword evidence="1" id="KW-0812">Transmembrane</keyword>
<proteinExistence type="predicted"/>
<evidence type="ECO:0000256" key="1">
    <source>
        <dbReference type="SAM" id="Phobius"/>
    </source>
</evidence>
<name>A0A4R1KSQ2_9PAST</name>
<dbReference type="RefSeq" id="WP_165867233.1">
    <property type="nucleotide sequence ID" value="NZ_CP170642.1"/>
</dbReference>
<accession>A0A4R1KSQ2</accession>
<sequence>MSEQGADKAGQDISFGIKFFFCCVGIATILGVLLWLLPDLLALFFK</sequence>
<keyword evidence="3" id="KW-1185">Reference proteome</keyword>
<comment type="caution">
    <text evidence="2">The sequence shown here is derived from an EMBL/GenBank/DDBJ whole genome shotgun (WGS) entry which is preliminary data.</text>
</comment>
<evidence type="ECO:0000313" key="3">
    <source>
        <dbReference type="Proteomes" id="UP000295496"/>
    </source>
</evidence>
<gene>
    <name evidence="2" type="ORF">EV692_1794</name>
</gene>
<dbReference type="EMBL" id="SMGJ01000006">
    <property type="protein sequence ID" value="TCK68095.1"/>
    <property type="molecule type" value="Genomic_DNA"/>
</dbReference>
<reference evidence="2 3" key="1">
    <citation type="submission" date="2019-03" db="EMBL/GenBank/DDBJ databases">
        <title>Genomic Encyclopedia of Type Strains, Phase IV (KMG-IV): sequencing the most valuable type-strain genomes for metagenomic binning, comparative biology and taxonomic classification.</title>
        <authorList>
            <person name="Goeker M."/>
        </authorList>
    </citation>
    <scope>NUCLEOTIDE SEQUENCE [LARGE SCALE GENOMIC DNA]</scope>
    <source>
        <strain evidence="2 3">DSM 10053</strain>
    </source>
</reference>
<organism evidence="2 3">
    <name type="scientific">Lonepinella koalarum</name>
    <dbReference type="NCBI Taxonomy" id="53417"/>
    <lineage>
        <taxon>Bacteria</taxon>
        <taxon>Pseudomonadati</taxon>
        <taxon>Pseudomonadota</taxon>
        <taxon>Gammaproteobacteria</taxon>
        <taxon>Pasteurellales</taxon>
        <taxon>Pasteurellaceae</taxon>
        <taxon>Lonepinella</taxon>
    </lineage>
</organism>
<keyword evidence="1" id="KW-0472">Membrane</keyword>
<evidence type="ECO:0000313" key="2">
    <source>
        <dbReference type="EMBL" id="TCK68095.1"/>
    </source>
</evidence>